<feature type="domain" description="PPM-type phosphatase" evidence="3">
    <location>
        <begin position="873"/>
        <end position="1067"/>
    </location>
</feature>
<dbReference type="GO" id="GO:0016791">
    <property type="term" value="F:phosphatase activity"/>
    <property type="evidence" value="ECO:0007669"/>
    <property type="project" value="TreeGrafter"/>
</dbReference>
<dbReference type="PANTHER" id="PTHR43156">
    <property type="entry name" value="STAGE II SPORULATION PROTEIN E-RELATED"/>
    <property type="match status" value="1"/>
</dbReference>
<keyword evidence="1" id="KW-0378">Hydrolase</keyword>
<protein>
    <submittedName>
        <fullName evidence="4">SpoIIE family protein phosphatase</fullName>
    </submittedName>
</protein>
<keyword evidence="5" id="KW-1185">Reference proteome</keyword>
<accession>A0AA51RDY3</accession>
<reference evidence="4 5" key="1">
    <citation type="submission" date="2023-08" db="EMBL/GenBank/DDBJ databases">
        <title>Comparative genomics and taxonomic characterization of three novel marine species of genus Marivirga.</title>
        <authorList>
            <person name="Muhammad N."/>
            <person name="Kim S.-G."/>
        </authorList>
    </citation>
    <scope>NUCLEOTIDE SEQUENCE [LARGE SCALE GENOMIC DNA]</scope>
    <source>
        <strain evidence="4 5">BDSF4-3</strain>
    </source>
</reference>
<dbReference type="Gene3D" id="3.60.40.10">
    <property type="entry name" value="PPM-type phosphatase domain"/>
    <property type="match status" value="1"/>
</dbReference>
<dbReference type="RefSeq" id="WP_308348393.1">
    <property type="nucleotide sequence ID" value="NZ_CP129971.1"/>
</dbReference>
<dbReference type="EMBL" id="CP129971">
    <property type="protein sequence ID" value="WMN11339.1"/>
    <property type="molecule type" value="Genomic_DNA"/>
</dbReference>
<dbReference type="InterPro" id="IPR015943">
    <property type="entry name" value="WD40/YVTN_repeat-like_dom_sf"/>
</dbReference>
<dbReference type="InterPro" id="IPR013783">
    <property type="entry name" value="Ig-like_fold"/>
</dbReference>
<evidence type="ECO:0000256" key="1">
    <source>
        <dbReference type="ARBA" id="ARBA00022801"/>
    </source>
</evidence>
<dbReference type="Gene3D" id="2.60.40.10">
    <property type="entry name" value="Immunoglobulins"/>
    <property type="match status" value="1"/>
</dbReference>
<evidence type="ECO:0000313" key="4">
    <source>
        <dbReference type="EMBL" id="WMN11339.1"/>
    </source>
</evidence>
<proteinExistence type="predicted"/>
<dbReference type="Gene3D" id="2.130.10.10">
    <property type="entry name" value="YVTN repeat-like/Quinoprotein amine dehydrogenase"/>
    <property type="match status" value="2"/>
</dbReference>
<dbReference type="Proteomes" id="UP001230496">
    <property type="component" value="Chromosome"/>
</dbReference>
<evidence type="ECO:0000259" key="3">
    <source>
        <dbReference type="Pfam" id="PF07228"/>
    </source>
</evidence>
<dbReference type="KEGG" id="msaa:QYS49_38020"/>
<dbReference type="PANTHER" id="PTHR43156:SF9">
    <property type="entry name" value="HAMP DOMAIN-CONTAINING PROTEIN"/>
    <property type="match status" value="1"/>
</dbReference>
<dbReference type="Pfam" id="PF07228">
    <property type="entry name" value="SpoIIE"/>
    <property type="match status" value="1"/>
</dbReference>
<keyword evidence="2" id="KW-0175">Coiled coil</keyword>
<evidence type="ECO:0000256" key="2">
    <source>
        <dbReference type="SAM" id="Coils"/>
    </source>
</evidence>
<organism evidence="4 5">
    <name type="scientific">Marivirga salinarum</name>
    <dbReference type="NCBI Taxonomy" id="3059078"/>
    <lineage>
        <taxon>Bacteria</taxon>
        <taxon>Pseudomonadati</taxon>
        <taxon>Bacteroidota</taxon>
        <taxon>Cytophagia</taxon>
        <taxon>Cytophagales</taxon>
        <taxon>Marivirgaceae</taxon>
        <taxon>Marivirga</taxon>
    </lineage>
</organism>
<sequence>MILKIKHIGILIILLLLVKTAFTQKQQFESFSANDFLGEKDFLSASQDQDLNIYFKSNKDILKFNGTNFTKVKLPITLKSIDKLYAYKTKLFISDNTKTYSFDLKNDSLEVIWDRPVIQFQEYEDQLWMLSKTKLTRLNDQSHTIEEIHSNQNEEVFYSFNVDNFNTIIGHSNGLTVLKKDKNPLQIGTFLSNPSKIISVDSNTYILNNDAIFNYYNGEISRLVKNDLIIKDFFIDDFGKTWSVDSKGKLWVNNGIETEEINNLFPNENIKVFNLFNDKENNLWVLGKNQLLKIVQNNPFSRLNHSEVTDIFNGNKGNLLVRSEELIHYNVYNKKNTLKIPRKELPINTINAFELDNTWIISFDKNIYEWNIEDNNLSLLVENSSFIPFSFHSNDSLLAYNQRGEIFFLNNNFLPIRRIDHLNSSKKLEVLEEKIVTVNNQNTISTLNRTTQNTSSLQIPDSINASNLVVGKDGFWYFNEKDIYFINKAGNIQSLQIQQYELLENKIIIKLFDDHDGNLWISTKSHLLRVPITIKRDKISSRSPIAYNKNDFLYSTYFKDAKKDLSGVLWFINHNGISLFNPLKEIPNLIEPGISIEKAFAYSLDEYKNPTDTINLLADNARIKKDAIVVIEARVINHLKNEKSQISYRNISINQAERKIEAGEKIILTDFEDGRNTLAIKAINSDGVESRNEEMINMTVIPPIWKRNWFYLSGALSLLLLGFIGYKTVINIKNNRAKELEDELHKGLEDLEKKSHLQVLKAERLKQLNELITSQKGELEKKNTQIESQKYELSLTNQQIKKQKDLLEETSSKLKSSINYAKRIQNALMSTEVEIKKAFQESFVYFLPRDVVSGDFFWFKKAYNEKNEELHILAAVDCTGHGVPGAIVSVVGMNLLNNITKLKKIYDPGQILTELNYDIISDLRQDETQVNDGMDMTIVTFNTVTKQLYFAGAKNPLMYVEDGELIRIKGDKHAIGGQQRGVERDFETHHLDLTDGKKRSFYLFSDGYQDQFGGEKGFKYLTGNFKKLLVKIHDKEVLEQKTILHEEIEDWKDGYAQTDDILVIGFRI</sequence>
<dbReference type="InterPro" id="IPR001932">
    <property type="entry name" value="PPM-type_phosphatase-like_dom"/>
</dbReference>
<feature type="coiled-coil region" evidence="2">
    <location>
        <begin position="730"/>
        <end position="841"/>
    </location>
</feature>
<dbReference type="InterPro" id="IPR052016">
    <property type="entry name" value="Bact_Sigma-Reg"/>
</dbReference>
<dbReference type="InterPro" id="IPR036457">
    <property type="entry name" value="PPM-type-like_dom_sf"/>
</dbReference>
<name>A0AA51RDY3_9BACT</name>
<gene>
    <name evidence="4" type="ORF">QYS49_38020</name>
</gene>
<evidence type="ECO:0000313" key="5">
    <source>
        <dbReference type="Proteomes" id="UP001230496"/>
    </source>
</evidence>
<dbReference type="AlphaFoldDB" id="A0AA51RDY3"/>